<keyword evidence="7" id="KW-0175">Coiled coil</keyword>
<gene>
    <name evidence="13" type="ORF">BP5553_06000</name>
</gene>
<evidence type="ECO:0000256" key="7">
    <source>
        <dbReference type="ARBA" id="ARBA00023054"/>
    </source>
</evidence>
<feature type="region of interest" description="Disordered" evidence="10">
    <location>
        <begin position="320"/>
        <end position="415"/>
    </location>
</feature>
<evidence type="ECO:0000256" key="5">
    <source>
        <dbReference type="ARBA" id="ARBA00022892"/>
    </source>
</evidence>
<evidence type="ECO:0000256" key="6">
    <source>
        <dbReference type="ARBA" id="ARBA00022989"/>
    </source>
</evidence>
<comment type="caution">
    <text evidence="13">The sequence shown here is derived from an EMBL/GenBank/DDBJ whole genome shotgun (WGS) entry which is preliminary data.</text>
</comment>
<organism evidence="13 14">
    <name type="scientific">Venustampulla echinocandica</name>
    <dbReference type="NCBI Taxonomy" id="2656787"/>
    <lineage>
        <taxon>Eukaryota</taxon>
        <taxon>Fungi</taxon>
        <taxon>Dikarya</taxon>
        <taxon>Ascomycota</taxon>
        <taxon>Pezizomycotina</taxon>
        <taxon>Leotiomycetes</taxon>
        <taxon>Helotiales</taxon>
        <taxon>Pleuroascaceae</taxon>
        <taxon>Venustampulla</taxon>
    </lineage>
</organism>
<dbReference type="OrthoDB" id="46868at2759"/>
<dbReference type="InterPro" id="IPR005606">
    <property type="entry name" value="Sec20"/>
</dbReference>
<name>A0A370TMA3_9HELO</name>
<accession>A0A370TMA3</accession>
<dbReference type="InterPro" id="IPR056173">
    <property type="entry name" value="Sec20_C"/>
</dbReference>
<keyword evidence="2" id="KW-0813">Transport</keyword>
<keyword evidence="8 11" id="KW-0472">Membrane</keyword>
<evidence type="ECO:0000313" key="13">
    <source>
        <dbReference type="EMBL" id="RDL36648.1"/>
    </source>
</evidence>
<feature type="transmembrane region" description="Helical" evidence="11">
    <location>
        <begin position="239"/>
        <end position="257"/>
    </location>
</feature>
<evidence type="ECO:0000256" key="2">
    <source>
        <dbReference type="ARBA" id="ARBA00022448"/>
    </source>
</evidence>
<dbReference type="EMBL" id="NPIC01000004">
    <property type="protein sequence ID" value="RDL36648.1"/>
    <property type="molecule type" value="Genomic_DNA"/>
</dbReference>
<feature type="compositionally biased region" description="Basic and acidic residues" evidence="10">
    <location>
        <begin position="158"/>
        <end position="168"/>
    </location>
</feature>
<keyword evidence="14" id="KW-1185">Reference proteome</keyword>
<sequence>MSFQVVSERLAALQESNGQLKQLIERLATIDFQPGSVPLDNEEGNVMTELTTEIQQMLKYQDEDFELLQEDINDLPGRPGSELAQQREGLDHVAKRAMRELKGCGFSFRNAQLSARRKLQVAQREERELLLQSYISEPSSPSSPGPTPIQQRHRRTHHTELSKEEREVNATSDVTATLRRTHDMMASELSRSQFAHDTLKESTAALAQLSETYSTLDTLLSSSKNLLGTLLRSQKSDTWYLETAFYILLATIVWLVFRRILYGPMWWLMWFPMKIFFRSLLGVLAAVGVTGGSSNVDVASSSLASSTLIVHNSATGRLSAPSMAGGRVPSVNVGGRGGPLPTNTPQRGDPSQANVSEQVGKIIDESHDGHGTDEGPKADDSAHENQAEYQPNPKKRMWEEEKEAAKEAERKKDEL</sequence>
<dbReference type="Proteomes" id="UP000254866">
    <property type="component" value="Unassembled WGS sequence"/>
</dbReference>
<dbReference type="GO" id="GO:0006890">
    <property type="term" value="P:retrograde vesicle-mediated transport, Golgi to endoplasmic reticulum"/>
    <property type="evidence" value="ECO:0007669"/>
    <property type="project" value="InterPro"/>
</dbReference>
<evidence type="ECO:0000256" key="9">
    <source>
        <dbReference type="ARBA" id="ARBA00037934"/>
    </source>
</evidence>
<reference evidence="13 14" key="1">
    <citation type="journal article" date="2018" name="IMA Fungus">
        <title>IMA Genome-F 9: Draft genome sequence of Annulohypoxylon stygium, Aspergillus mulundensis, Berkeleyomyces basicola (syn. Thielaviopsis basicola), Ceratocystis smalleyi, two Cercospora beticola strains, Coleophoma cylindrospora, Fusarium fracticaudum, Phialophora cf. hyalina, and Morchella septimelata.</title>
        <authorList>
            <person name="Wingfield B.D."/>
            <person name="Bills G.F."/>
            <person name="Dong Y."/>
            <person name="Huang W."/>
            <person name="Nel W.J."/>
            <person name="Swalarsk-Parry B.S."/>
            <person name="Vaghefi N."/>
            <person name="Wilken P.M."/>
            <person name="An Z."/>
            <person name="de Beer Z.W."/>
            <person name="De Vos L."/>
            <person name="Chen L."/>
            <person name="Duong T.A."/>
            <person name="Gao Y."/>
            <person name="Hammerbacher A."/>
            <person name="Kikkert J.R."/>
            <person name="Li Y."/>
            <person name="Li H."/>
            <person name="Li K."/>
            <person name="Li Q."/>
            <person name="Liu X."/>
            <person name="Ma X."/>
            <person name="Naidoo K."/>
            <person name="Pethybridge S.J."/>
            <person name="Sun J."/>
            <person name="Steenkamp E.T."/>
            <person name="van der Nest M.A."/>
            <person name="van Wyk S."/>
            <person name="Wingfield M.J."/>
            <person name="Xiong C."/>
            <person name="Yue Q."/>
            <person name="Zhang X."/>
        </authorList>
    </citation>
    <scope>NUCLEOTIDE SEQUENCE [LARGE SCALE GENOMIC DNA]</scope>
    <source>
        <strain evidence="13 14">BP 5553</strain>
    </source>
</reference>
<evidence type="ECO:0000256" key="4">
    <source>
        <dbReference type="ARBA" id="ARBA00022824"/>
    </source>
</evidence>
<keyword evidence="5" id="KW-0931">ER-Golgi transport</keyword>
<feature type="compositionally biased region" description="Basic and acidic residues" evidence="10">
    <location>
        <begin position="362"/>
        <end position="386"/>
    </location>
</feature>
<keyword evidence="6 11" id="KW-1133">Transmembrane helix</keyword>
<evidence type="ECO:0000256" key="10">
    <source>
        <dbReference type="SAM" id="MobiDB-lite"/>
    </source>
</evidence>
<evidence type="ECO:0000256" key="8">
    <source>
        <dbReference type="ARBA" id="ARBA00023136"/>
    </source>
</evidence>
<keyword evidence="3 11" id="KW-0812">Transmembrane</keyword>
<dbReference type="GeneID" id="43598849"/>
<dbReference type="PANTHER" id="PTHR12825">
    <property type="entry name" value="BNIP1-RELATED"/>
    <property type="match status" value="1"/>
</dbReference>
<comment type="similarity">
    <text evidence="9">Belongs to the SEC20 family.</text>
</comment>
<comment type="subcellular location">
    <subcellularLocation>
        <location evidence="1">Endoplasmic reticulum membrane</location>
        <topology evidence="1">Single-pass type IV membrane protein</topology>
    </subcellularLocation>
</comment>
<dbReference type="PANTHER" id="PTHR12825:SF0">
    <property type="entry name" value="VESICLE TRANSPORT PROTEIN SEC20"/>
    <property type="match status" value="1"/>
</dbReference>
<dbReference type="STRING" id="2656787.A0A370TMA3"/>
<proteinExistence type="inferred from homology"/>
<evidence type="ECO:0000313" key="14">
    <source>
        <dbReference type="Proteomes" id="UP000254866"/>
    </source>
</evidence>
<dbReference type="Pfam" id="PF03908">
    <property type="entry name" value="Sec20"/>
    <property type="match status" value="1"/>
</dbReference>
<dbReference type="GO" id="GO:0031201">
    <property type="term" value="C:SNARE complex"/>
    <property type="evidence" value="ECO:0007669"/>
    <property type="project" value="TreeGrafter"/>
</dbReference>
<feature type="compositionally biased region" description="Polar residues" evidence="10">
    <location>
        <begin position="341"/>
        <end position="357"/>
    </location>
</feature>
<evidence type="ECO:0000256" key="1">
    <source>
        <dbReference type="ARBA" id="ARBA00004163"/>
    </source>
</evidence>
<evidence type="ECO:0000256" key="3">
    <source>
        <dbReference type="ARBA" id="ARBA00022692"/>
    </source>
</evidence>
<feature type="region of interest" description="Disordered" evidence="10">
    <location>
        <begin position="134"/>
        <end position="172"/>
    </location>
</feature>
<dbReference type="GO" id="GO:0005484">
    <property type="term" value="F:SNAP receptor activity"/>
    <property type="evidence" value="ECO:0007669"/>
    <property type="project" value="InterPro"/>
</dbReference>
<feature type="compositionally biased region" description="Basic and acidic residues" evidence="10">
    <location>
        <begin position="396"/>
        <end position="415"/>
    </location>
</feature>
<evidence type="ECO:0000256" key="11">
    <source>
        <dbReference type="SAM" id="Phobius"/>
    </source>
</evidence>
<dbReference type="AlphaFoldDB" id="A0A370TMA3"/>
<dbReference type="GO" id="GO:0005789">
    <property type="term" value="C:endoplasmic reticulum membrane"/>
    <property type="evidence" value="ECO:0007669"/>
    <property type="project" value="UniProtKB-SubCell"/>
</dbReference>
<feature type="transmembrane region" description="Helical" evidence="11">
    <location>
        <begin position="269"/>
        <end position="289"/>
    </location>
</feature>
<dbReference type="RefSeq" id="XP_031869304.1">
    <property type="nucleotide sequence ID" value="XM_032014623.1"/>
</dbReference>
<protein>
    <recommendedName>
        <fullName evidence="12">Sec20 C-terminal domain-containing protein</fullName>
    </recommendedName>
</protein>
<feature type="domain" description="Sec20 C-terminal" evidence="12">
    <location>
        <begin position="171"/>
        <end position="260"/>
    </location>
</feature>
<evidence type="ECO:0000259" key="12">
    <source>
        <dbReference type="Pfam" id="PF03908"/>
    </source>
</evidence>
<keyword evidence="4" id="KW-0256">Endoplasmic reticulum</keyword>